<organism evidence="3 4">
    <name type="scientific">Curtobacterium salicis</name>
    <dbReference type="NCBI Taxonomy" id="1779862"/>
    <lineage>
        <taxon>Bacteria</taxon>
        <taxon>Bacillati</taxon>
        <taxon>Actinomycetota</taxon>
        <taxon>Actinomycetes</taxon>
        <taxon>Micrococcales</taxon>
        <taxon>Microbacteriaceae</taxon>
        <taxon>Curtobacterium</taxon>
    </lineage>
</organism>
<name>A0ABX0T9S2_9MICO</name>
<sequence length="150" mass="16562">MVSDEVKRAAARERARKYRARKRESEGSARPERRDVQPGRVMRDAVDRSLAAMKWLTPSDDGAVSQARLLAEQVDVLTAEGATTKLLAAHRALSSVLGALAGTPTMRLQHELRSLRAAGRTDEEPDERDDEQERPDSVTAIPRPAARRPA</sequence>
<feature type="compositionally biased region" description="Basic and acidic residues" evidence="1">
    <location>
        <begin position="1"/>
        <end position="13"/>
    </location>
</feature>
<feature type="region of interest" description="Disordered" evidence="1">
    <location>
        <begin position="1"/>
        <end position="43"/>
    </location>
</feature>
<dbReference type="Proteomes" id="UP001318300">
    <property type="component" value="Unassembled WGS sequence"/>
</dbReference>
<dbReference type="InterPro" id="IPR057630">
    <property type="entry name" value="Terminase_6"/>
</dbReference>
<dbReference type="EMBL" id="JAAOYO010000004">
    <property type="protein sequence ID" value="NII42288.1"/>
    <property type="molecule type" value="Genomic_DNA"/>
</dbReference>
<gene>
    <name evidence="3" type="ORF">E9228_002946</name>
</gene>
<feature type="region of interest" description="Disordered" evidence="1">
    <location>
        <begin position="114"/>
        <end position="150"/>
    </location>
</feature>
<keyword evidence="4" id="KW-1185">Reference proteome</keyword>
<feature type="domain" description="Terminase small subunit actinomycetes phage-type" evidence="2">
    <location>
        <begin position="45"/>
        <end position="127"/>
    </location>
</feature>
<evidence type="ECO:0000259" key="2">
    <source>
        <dbReference type="Pfam" id="PF23931"/>
    </source>
</evidence>
<evidence type="ECO:0000313" key="3">
    <source>
        <dbReference type="EMBL" id="NII42288.1"/>
    </source>
</evidence>
<proteinExistence type="predicted"/>
<evidence type="ECO:0000313" key="4">
    <source>
        <dbReference type="Proteomes" id="UP001318300"/>
    </source>
</evidence>
<feature type="compositionally biased region" description="Acidic residues" evidence="1">
    <location>
        <begin position="123"/>
        <end position="133"/>
    </location>
</feature>
<dbReference type="RefSeq" id="WP_166781263.1">
    <property type="nucleotide sequence ID" value="NZ_JAAOYO010000004.1"/>
</dbReference>
<evidence type="ECO:0000256" key="1">
    <source>
        <dbReference type="SAM" id="MobiDB-lite"/>
    </source>
</evidence>
<accession>A0ABX0T9S2</accession>
<feature type="compositionally biased region" description="Basic and acidic residues" evidence="1">
    <location>
        <begin position="23"/>
        <end position="43"/>
    </location>
</feature>
<dbReference type="Pfam" id="PF23931">
    <property type="entry name" value="Terminase_6"/>
    <property type="match status" value="1"/>
</dbReference>
<protein>
    <recommendedName>
        <fullName evidence="2">Terminase small subunit actinomycetes phage-type domain-containing protein</fullName>
    </recommendedName>
</protein>
<comment type="caution">
    <text evidence="3">The sequence shown here is derived from an EMBL/GenBank/DDBJ whole genome shotgun (WGS) entry which is preliminary data.</text>
</comment>
<reference evidence="3 4" key="1">
    <citation type="submission" date="2020-03" db="EMBL/GenBank/DDBJ databases">
        <title>Above-ground endophytic microbial communities from plants in different locations in the United States.</title>
        <authorList>
            <person name="Frank C."/>
        </authorList>
    </citation>
    <scope>NUCLEOTIDE SEQUENCE [LARGE SCALE GENOMIC DNA]</scope>
    <source>
        <strain evidence="3 4">WW7</strain>
    </source>
</reference>